<accession>A0A6J4MGJ1</accession>
<organism evidence="2">
    <name type="scientific">uncultured Microvirga sp</name>
    <dbReference type="NCBI Taxonomy" id="412392"/>
    <lineage>
        <taxon>Bacteria</taxon>
        <taxon>Pseudomonadati</taxon>
        <taxon>Pseudomonadota</taxon>
        <taxon>Alphaproteobacteria</taxon>
        <taxon>Hyphomicrobiales</taxon>
        <taxon>Methylobacteriaceae</taxon>
        <taxon>Microvirga</taxon>
        <taxon>environmental samples</taxon>
    </lineage>
</organism>
<feature type="compositionally biased region" description="Basic and acidic residues" evidence="1">
    <location>
        <begin position="42"/>
        <end position="51"/>
    </location>
</feature>
<evidence type="ECO:0000313" key="2">
    <source>
        <dbReference type="EMBL" id="CAA9359045.1"/>
    </source>
</evidence>
<gene>
    <name evidence="2" type="ORF">AVDCRST_MAG90-2898</name>
</gene>
<sequence>MSRGPTRQPGSEASRLAGRASFQIGIRQQSGSGRSARAGQALEERHERNPL</sequence>
<protein>
    <submittedName>
        <fullName evidence="2">Uncharacterized protein</fullName>
    </submittedName>
</protein>
<name>A0A6J4MGJ1_9HYPH</name>
<reference evidence="2" key="1">
    <citation type="submission" date="2020-02" db="EMBL/GenBank/DDBJ databases">
        <authorList>
            <person name="Meier V. D."/>
        </authorList>
    </citation>
    <scope>NUCLEOTIDE SEQUENCE</scope>
    <source>
        <strain evidence="2">AVDCRST_MAG90</strain>
    </source>
</reference>
<dbReference type="AlphaFoldDB" id="A0A6J4MGJ1"/>
<dbReference type="EMBL" id="CADCUC010000599">
    <property type="protein sequence ID" value="CAA9359045.1"/>
    <property type="molecule type" value="Genomic_DNA"/>
</dbReference>
<feature type="region of interest" description="Disordered" evidence="1">
    <location>
        <begin position="1"/>
        <end position="51"/>
    </location>
</feature>
<evidence type="ECO:0000256" key="1">
    <source>
        <dbReference type="SAM" id="MobiDB-lite"/>
    </source>
</evidence>
<proteinExistence type="predicted"/>